<reference evidence="2 3" key="1">
    <citation type="submission" date="2016-02" db="EMBL/GenBank/DDBJ databases">
        <title>Genome sequence of Tissierella creatinophila DSM 6911.</title>
        <authorList>
            <person name="Poehlein A."/>
            <person name="Daniel R."/>
        </authorList>
    </citation>
    <scope>NUCLEOTIDE SEQUENCE [LARGE SCALE GENOMIC DNA]</scope>
    <source>
        <strain evidence="2 3">DSM 6911</strain>
    </source>
</reference>
<sequence length="107" mass="12612">MNLREYQEKSKRTLNNNLTKYEQIDNMVYGIFGESGEVVDLLKKSRFQGHVLDKDKLKEEIGDVMFYITNLCNLLGLDLEEIIEGNYNKLLRRYPEGFSSERSINRE</sequence>
<dbReference type="PIRSF" id="PIRSF006639">
    <property type="entry name" value="UCP006639_pph"/>
    <property type="match status" value="1"/>
</dbReference>
<organism evidence="2 3">
    <name type="scientific">Tissierella creatinophila DSM 6911</name>
    <dbReference type="NCBI Taxonomy" id="1123403"/>
    <lineage>
        <taxon>Bacteria</taxon>
        <taxon>Bacillati</taxon>
        <taxon>Bacillota</taxon>
        <taxon>Tissierellia</taxon>
        <taxon>Tissierellales</taxon>
        <taxon>Tissierellaceae</taxon>
        <taxon>Tissierella</taxon>
    </lineage>
</organism>
<accession>A0A1U7M478</accession>
<dbReference type="AlphaFoldDB" id="A0A1U7M478"/>
<proteinExistence type="predicted"/>
<name>A0A1U7M478_TISCR</name>
<dbReference type="Pfam" id="PF03819">
    <property type="entry name" value="MazG"/>
    <property type="match status" value="1"/>
</dbReference>
<comment type="caution">
    <text evidence="2">The sequence shown here is derived from an EMBL/GenBank/DDBJ whole genome shotgun (WGS) entry which is preliminary data.</text>
</comment>
<dbReference type="CDD" id="cd11541">
    <property type="entry name" value="NTP-PPase_u4"/>
    <property type="match status" value="1"/>
</dbReference>
<dbReference type="InterPro" id="IPR052555">
    <property type="entry name" value="dCTP_Pyrophosphatase"/>
</dbReference>
<dbReference type="Proteomes" id="UP000186112">
    <property type="component" value="Unassembled WGS sequence"/>
</dbReference>
<keyword evidence="2" id="KW-0378">Hydrolase</keyword>
<feature type="domain" description="NTP pyrophosphohydrolase MazG-like" evidence="1">
    <location>
        <begin position="26"/>
        <end position="98"/>
    </location>
</feature>
<dbReference type="PANTHER" id="PTHR46523:SF1">
    <property type="entry name" value="DCTP PYROPHOSPHATASE 1"/>
    <property type="match status" value="1"/>
</dbReference>
<protein>
    <submittedName>
        <fullName evidence="2">Nucleoside triphosphate pyrophosphohydrolase</fullName>
    </submittedName>
</protein>
<dbReference type="GO" id="GO:0016787">
    <property type="term" value="F:hydrolase activity"/>
    <property type="evidence" value="ECO:0007669"/>
    <property type="project" value="UniProtKB-KW"/>
</dbReference>
<gene>
    <name evidence="2" type="ORF">TICRE_20230</name>
</gene>
<evidence type="ECO:0000313" key="3">
    <source>
        <dbReference type="Proteomes" id="UP000186112"/>
    </source>
</evidence>
<dbReference type="RefSeq" id="WP_075727670.1">
    <property type="nucleotide sequence ID" value="NZ_LTDM01000049.1"/>
</dbReference>
<keyword evidence="3" id="KW-1185">Reference proteome</keyword>
<dbReference type="SUPFAM" id="SSF101386">
    <property type="entry name" value="all-alpha NTP pyrophosphatases"/>
    <property type="match status" value="1"/>
</dbReference>
<dbReference type="Gene3D" id="1.10.287.1080">
    <property type="entry name" value="MazG-like"/>
    <property type="match status" value="1"/>
</dbReference>
<evidence type="ECO:0000313" key="2">
    <source>
        <dbReference type="EMBL" id="OLS02019.1"/>
    </source>
</evidence>
<dbReference type="OrthoDB" id="350573at2"/>
<dbReference type="InterPro" id="IPR011379">
    <property type="entry name" value="MazG-related_GP37"/>
</dbReference>
<dbReference type="PANTHER" id="PTHR46523">
    <property type="entry name" value="DCTP PYROPHOSPHATASE 1"/>
    <property type="match status" value="1"/>
</dbReference>
<dbReference type="EMBL" id="LTDM01000049">
    <property type="protein sequence ID" value="OLS02019.1"/>
    <property type="molecule type" value="Genomic_DNA"/>
</dbReference>
<dbReference type="InterPro" id="IPR004518">
    <property type="entry name" value="MazG-like_dom"/>
</dbReference>
<evidence type="ECO:0000259" key="1">
    <source>
        <dbReference type="Pfam" id="PF03819"/>
    </source>
</evidence>